<evidence type="ECO:0000313" key="6">
    <source>
        <dbReference type="EMBL" id="CAA0103638.1"/>
    </source>
</evidence>
<keyword evidence="2 4" id="KW-0547">Nucleotide-binding</keyword>
<dbReference type="GO" id="GO:0005524">
    <property type="term" value="F:ATP binding"/>
    <property type="evidence" value="ECO:0007669"/>
    <property type="project" value="UniProtKB-UniRule"/>
</dbReference>
<keyword evidence="1 6" id="KW-0436">Ligase</keyword>
<dbReference type="EC" id="6.3.2.47" evidence="6"/>
<organism evidence="6 7">
    <name type="scientific">BD1-7 clade bacterium</name>
    <dbReference type="NCBI Taxonomy" id="2029982"/>
    <lineage>
        <taxon>Bacteria</taxon>
        <taxon>Pseudomonadati</taxon>
        <taxon>Pseudomonadota</taxon>
        <taxon>Gammaproteobacteria</taxon>
        <taxon>Cellvibrionales</taxon>
        <taxon>Spongiibacteraceae</taxon>
        <taxon>BD1-7 clade</taxon>
    </lineage>
</organism>
<dbReference type="Proteomes" id="UP000434580">
    <property type="component" value="Unassembled WGS sequence"/>
</dbReference>
<dbReference type="PROSITE" id="PS00867">
    <property type="entry name" value="CPSASE_2"/>
    <property type="match status" value="1"/>
</dbReference>
<accession>A0A5S9PI14</accession>
<feature type="domain" description="ATP-grasp" evidence="5">
    <location>
        <begin position="130"/>
        <end position="330"/>
    </location>
</feature>
<evidence type="ECO:0000256" key="1">
    <source>
        <dbReference type="ARBA" id="ARBA00022598"/>
    </source>
</evidence>
<dbReference type="SUPFAM" id="SSF56059">
    <property type="entry name" value="Glutathione synthetase ATP-binding domain-like"/>
    <property type="match status" value="1"/>
</dbReference>
<dbReference type="PANTHER" id="PTHR43585">
    <property type="entry name" value="FUMIPYRROLE BIOSYNTHESIS PROTEIN C"/>
    <property type="match status" value="1"/>
</dbReference>
<dbReference type="GO" id="GO:0046872">
    <property type="term" value="F:metal ion binding"/>
    <property type="evidence" value="ECO:0007669"/>
    <property type="project" value="InterPro"/>
</dbReference>
<evidence type="ECO:0000259" key="5">
    <source>
        <dbReference type="PROSITE" id="PS50975"/>
    </source>
</evidence>
<proteinExistence type="predicted"/>
<evidence type="ECO:0000256" key="4">
    <source>
        <dbReference type="PROSITE-ProRule" id="PRU00409"/>
    </source>
</evidence>
<evidence type="ECO:0000256" key="2">
    <source>
        <dbReference type="ARBA" id="ARBA00022741"/>
    </source>
</evidence>
<dbReference type="InterPro" id="IPR011761">
    <property type="entry name" value="ATP-grasp"/>
</dbReference>
<evidence type="ECO:0000313" key="7">
    <source>
        <dbReference type="Proteomes" id="UP000434580"/>
    </source>
</evidence>
<dbReference type="AlphaFoldDB" id="A0A5S9PI14"/>
<protein>
    <submittedName>
        <fullName evidence="6">Dapdiamide A synthase</fullName>
        <ecNumber evidence="6">6.3.2.47</ecNumber>
    </submittedName>
</protein>
<gene>
    <name evidence="6" type="primary">ddaF</name>
    <name evidence="6" type="ORF">DPBNPPHM_00969</name>
</gene>
<dbReference type="InterPro" id="IPR052032">
    <property type="entry name" value="ATP-dep_AA_Ligase"/>
</dbReference>
<sequence length="428" mass="48618">MDVALENAASPYGAAMQTILLIDPFHSGRYLMQKLQRLGFDVQVVRTKDVKSTYFCDDFLYDDDVLITTGDLQRDCDYIRNATQKRHLVHGLAGTEASLEYSDRLLSELFPAQWNDPQTTSLRFRKSAMQNALAKHNLPAIDTVTLKHGMSNQHKKIAVSEFYRRCGGDIIVKPDASICSAGFRIPASENEILSYMETASHAMPLFDDMELLLQRRVRGRQYFANTVSYNGNHHLCSVGEARKEFEGGSVKEIYKELVDLEAFDTFDIAAYIFAVLDALDVKFGLSHIEFCFDGNDCYLIELNPRIAGLHGALNRMSAGRYTEDQIDVYRHYLTGELPVGSRHGIHRSGNQQTYRTVYLYNLNPQRYQLAITLFGELESAYFCEKLKLSEASDTTSLMDVSMFAILSHNDPTVIERDMRELLKLSHVH</sequence>
<reference evidence="6 7" key="1">
    <citation type="submission" date="2019-11" db="EMBL/GenBank/DDBJ databases">
        <authorList>
            <person name="Holert J."/>
        </authorList>
    </citation>
    <scope>NUCLEOTIDE SEQUENCE [LARGE SCALE GENOMIC DNA]</scope>
    <source>
        <strain evidence="6">BC5_2</strain>
    </source>
</reference>
<dbReference type="GO" id="GO:0016874">
    <property type="term" value="F:ligase activity"/>
    <property type="evidence" value="ECO:0007669"/>
    <property type="project" value="UniProtKB-KW"/>
</dbReference>
<dbReference type="PROSITE" id="PS50975">
    <property type="entry name" value="ATP_GRASP"/>
    <property type="match status" value="1"/>
</dbReference>
<dbReference type="EMBL" id="CACSII010000012">
    <property type="protein sequence ID" value="CAA0103638.1"/>
    <property type="molecule type" value="Genomic_DNA"/>
</dbReference>
<dbReference type="Gene3D" id="3.30.470.20">
    <property type="entry name" value="ATP-grasp fold, B domain"/>
    <property type="match status" value="1"/>
</dbReference>
<keyword evidence="3 4" id="KW-0067">ATP-binding</keyword>
<name>A0A5S9PI14_9GAMM</name>
<evidence type="ECO:0000256" key="3">
    <source>
        <dbReference type="ARBA" id="ARBA00022840"/>
    </source>
</evidence>
<dbReference type="InterPro" id="IPR005479">
    <property type="entry name" value="CPAse_ATP-bd"/>
</dbReference>
<dbReference type="PANTHER" id="PTHR43585:SF2">
    <property type="entry name" value="ATP-GRASP ENZYME FSQD"/>
    <property type="match status" value="1"/>
</dbReference>
<dbReference type="OrthoDB" id="24041at2"/>